<protein>
    <recommendedName>
        <fullName evidence="4">MurNAc-LAA domain-containing protein</fullName>
    </recommendedName>
</protein>
<keyword evidence="6" id="KW-1185">Reference proteome</keyword>
<feature type="signal peptide" evidence="3">
    <location>
        <begin position="1"/>
        <end position="18"/>
    </location>
</feature>
<dbReference type="PANTHER" id="PTHR30404">
    <property type="entry name" value="N-ACETYLMURAMOYL-L-ALANINE AMIDASE"/>
    <property type="match status" value="1"/>
</dbReference>
<evidence type="ECO:0000259" key="4">
    <source>
        <dbReference type="SMART" id="SM00646"/>
    </source>
</evidence>
<dbReference type="InterPro" id="IPR021731">
    <property type="entry name" value="AMIN_dom"/>
</dbReference>
<gene>
    <name evidence="5" type="ORF">KCTCHS21_26610</name>
</gene>
<dbReference type="KEGG" id="cohn:KCTCHS21_26610"/>
<dbReference type="Pfam" id="PF11741">
    <property type="entry name" value="AMIN"/>
    <property type="match status" value="1"/>
</dbReference>
<dbReference type="Gene3D" id="3.40.630.40">
    <property type="entry name" value="Zn-dependent exopeptidases"/>
    <property type="match status" value="1"/>
</dbReference>
<evidence type="ECO:0000313" key="5">
    <source>
        <dbReference type="EMBL" id="BBI33262.1"/>
    </source>
</evidence>
<keyword evidence="3" id="KW-0732">Signal</keyword>
<dbReference type="Proteomes" id="UP000289856">
    <property type="component" value="Chromosome"/>
</dbReference>
<dbReference type="PANTHER" id="PTHR30404:SF0">
    <property type="entry name" value="N-ACETYLMURAMOYL-L-ALANINE AMIDASE AMIC"/>
    <property type="match status" value="1"/>
</dbReference>
<dbReference type="Pfam" id="PF01520">
    <property type="entry name" value="Amidase_3"/>
    <property type="match status" value="1"/>
</dbReference>
<dbReference type="CDD" id="cd02696">
    <property type="entry name" value="MurNAc-LAA"/>
    <property type="match status" value="1"/>
</dbReference>
<accession>A0A3T1D580</accession>
<dbReference type="Gene3D" id="2.60.40.3500">
    <property type="match status" value="1"/>
</dbReference>
<dbReference type="AlphaFoldDB" id="A0A3T1D580"/>
<sequence>MLFVVSVMLFLSAGIVHAAKVEAVVPQLILDGKTLKPDVAPIIMSNSVLIPVRIATESLGFKVDYDNKKRQVTVSNGVKQLIMTIDNKTALLDNEPKQMLVAPQLISNTTLIPLRFLGDSLGVSVVWDNKIKSVFLYSPDNSTPPVTEPPETETPTKPDDGEVDTPVTTPVINGNIYEVRYETNSVVLKYDGVIAPSIFKLDNPKRIVVDLPNTQYAPSGFLPAVDFSKEAEGKLLVTEHPALQSVRYSLFGEASKAPRFVLDLNQNMDYELINDTTIGELRIFLVQPVSVPIPSKSLYTVVLDAGHGGSDPGAISITKRTEKEFNLSVILKVQALLSGEEKIKLVMTRTTDTFPTLADRYNLANSVKADLFVSVHANSYTPATNGTETYYTREDSKAFATLMHSYLAPATGLKDNGVRRHSVNLAVTTKTTMPAILLEIGYLSSQIDEPQLFTEDLQNRVAVAIATGIKKQLKLI</sequence>
<dbReference type="InterPro" id="IPR012854">
    <property type="entry name" value="Cu_amine_oxidase-like_N"/>
</dbReference>
<evidence type="ECO:0000256" key="3">
    <source>
        <dbReference type="SAM" id="SignalP"/>
    </source>
</evidence>
<dbReference type="SMART" id="SM00646">
    <property type="entry name" value="Ami_3"/>
    <property type="match status" value="1"/>
</dbReference>
<organism evidence="5 6">
    <name type="scientific">Cohnella abietis</name>
    <dbReference type="NCBI Taxonomy" id="2507935"/>
    <lineage>
        <taxon>Bacteria</taxon>
        <taxon>Bacillati</taxon>
        <taxon>Bacillota</taxon>
        <taxon>Bacilli</taxon>
        <taxon>Bacillales</taxon>
        <taxon>Paenibacillaceae</taxon>
        <taxon>Cohnella</taxon>
    </lineage>
</organism>
<feature type="region of interest" description="Disordered" evidence="2">
    <location>
        <begin position="138"/>
        <end position="167"/>
    </location>
</feature>
<dbReference type="SUPFAM" id="SSF53187">
    <property type="entry name" value="Zn-dependent exopeptidases"/>
    <property type="match status" value="1"/>
</dbReference>
<dbReference type="GO" id="GO:0009253">
    <property type="term" value="P:peptidoglycan catabolic process"/>
    <property type="evidence" value="ECO:0007669"/>
    <property type="project" value="InterPro"/>
</dbReference>
<feature type="chain" id="PRO_5019159655" description="MurNAc-LAA domain-containing protein" evidence="3">
    <location>
        <begin position="19"/>
        <end position="476"/>
    </location>
</feature>
<keyword evidence="1" id="KW-0378">Hydrolase</keyword>
<proteinExistence type="predicted"/>
<dbReference type="Gene3D" id="3.30.457.10">
    <property type="entry name" value="Copper amine oxidase-like, N-terminal domain"/>
    <property type="match status" value="1"/>
</dbReference>
<dbReference type="InterPro" id="IPR050695">
    <property type="entry name" value="N-acetylmuramoyl_amidase_3"/>
</dbReference>
<dbReference type="SUPFAM" id="SSF55383">
    <property type="entry name" value="Copper amine oxidase, domain N"/>
    <property type="match status" value="1"/>
</dbReference>
<evidence type="ECO:0000313" key="6">
    <source>
        <dbReference type="Proteomes" id="UP000289856"/>
    </source>
</evidence>
<dbReference type="Pfam" id="PF07833">
    <property type="entry name" value="Cu_amine_oxidN1"/>
    <property type="match status" value="1"/>
</dbReference>
<name>A0A3T1D580_9BACL</name>
<feature type="domain" description="MurNAc-LAA" evidence="4">
    <location>
        <begin position="361"/>
        <end position="470"/>
    </location>
</feature>
<reference evidence="5 6" key="1">
    <citation type="submission" date="2019-01" db="EMBL/GenBank/DDBJ databases">
        <title>Complete genome sequence of Cohnella hallensis HS21 isolated from Korean fir (Abies koreana) rhizospheric soil.</title>
        <authorList>
            <person name="Jiang L."/>
            <person name="Kang S.W."/>
            <person name="Kim S."/>
            <person name="Jung J."/>
            <person name="Kim C.Y."/>
            <person name="Kim D.H."/>
            <person name="Kim S.W."/>
            <person name="Lee J."/>
        </authorList>
    </citation>
    <scope>NUCLEOTIDE SEQUENCE [LARGE SCALE GENOMIC DNA]</scope>
    <source>
        <strain evidence="5 6">HS21</strain>
    </source>
</reference>
<evidence type="ECO:0000256" key="2">
    <source>
        <dbReference type="SAM" id="MobiDB-lite"/>
    </source>
</evidence>
<dbReference type="GO" id="GO:0030288">
    <property type="term" value="C:outer membrane-bounded periplasmic space"/>
    <property type="evidence" value="ECO:0007669"/>
    <property type="project" value="TreeGrafter"/>
</dbReference>
<dbReference type="InterPro" id="IPR036582">
    <property type="entry name" value="Mao_N_sf"/>
</dbReference>
<dbReference type="InterPro" id="IPR002508">
    <property type="entry name" value="MurNAc-LAA_cat"/>
</dbReference>
<dbReference type="EMBL" id="AP019400">
    <property type="protein sequence ID" value="BBI33262.1"/>
    <property type="molecule type" value="Genomic_DNA"/>
</dbReference>
<dbReference type="GO" id="GO:0008745">
    <property type="term" value="F:N-acetylmuramoyl-L-alanine amidase activity"/>
    <property type="evidence" value="ECO:0007669"/>
    <property type="project" value="InterPro"/>
</dbReference>
<evidence type="ECO:0000256" key="1">
    <source>
        <dbReference type="ARBA" id="ARBA00022801"/>
    </source>
</evidence>